<comment type="caution">
    <text evidence="11">The sequence shown here is derived from an EMBL/GenBank/DDBJ whole genome shotgun (WGS) entry which is preliminary data.</text>
</comment>
<comment type="function">
    <text evidence="7">Responsible for the coupling of flagellin expression to flagellar assembly by preventing expression of the flagellin genes when a component of the middle class of proteins is defective. It negatively regulates flagellar genes by inhibiting the activity of FliA by directly binding to FliA.</text>
</comment>
<dbReference type="Proteomes" id="UP000636453">
    <property type="component" value="Unassembled WGS sequence"/>
</dbReference>
<organism evidence="11 12">
    <name type="scientific">Vulcaniibacterium thermophilum</name>
    <dbReference type="NCBI Taxonomy" id="1169913"/>
    <lineage>
        <taxon>Bacteria</taxon>
        <taxon>Pseudomonadati</taxon>
        <taxon>Pseudomonadota</taxon>
        <taxon>Gammaproteobacteria</taxon>
        <taxon>Lysobacterales</taxon>
        <taxon>Lysobacteraceae</taxon>
        <taxon>Vulcaniibacterium</taxon>
    </lineage>
</organism>
<feature type="domain" description="Anti-sigma-28 factor FlgM C-terminal" evidence="10">
    <location>
        <begin position="42"/>
        <end position="96"/>
    </location>
</feature>
<comment type="similarity">
    <text evidence="1">Belongs to the FlgM family.</text>
</comment>
<reference evidence="11" key="2">
    <citation type="submission" date="2020-09" db="EMBL/GenBank/DDBJ databases">
        <authorList>
            <person name="Sun Q."/>
            <person name="Kim S."/>
        </authorList>
    </citation>
    <scope>NUCLEOTIDE SEQUENCE</scope>
    <source>
        <strain evidence="11">KCTC 32020</strain>
    </source>
</reference>
<evidence type="ECO:0000256" key="7">
    <source>
        <dbReference type="ARBA" id="ARBA00024739"/>
    </source>
</evidence>
<evidence type="ECO:0000256" key="1">
    <source>
        <dbReference type="ARBA" id="ARBA00005322"/>
    </source>
</evidence>
<dbReference type="GO" id="GO:0044781">
    <property type="term" value="P:bacterial-type flagellum organization"/>
    <property type="evidence" value="ECO:0007669"/>
    <property type="project" value="UniProtKB-KW"/>
</dbReference>
<dbReference type="RefSeq" id="WP_146473848.1">
    <property type="nucleotide sequence ID" value="NZ_BNCF01000010.1"/>
</dbReference>
<keyword evidence="6" id="KW-0804">Transcription</keyword>
<accession>A0A919DDN5</accession>
<sequence length="103" mass="10345">MAHKIDGVGAGVAPPARLATEPAGTRAPASGGAPVAGPVAADSARFTGEAAELAQLQQELAQNPAMDLAKVDAVRSAIESGAYRIDPQAIASRMIQLEQELGG</sequence>
<dbReference type="EMBL" id="BNCF01000010">
    <property type="protein sequence ID" value="GHE37239.1"/>
    <property type="molecule type" value="Genomic_DNA"/>
</dbReference>
<evidence type="ECO:0000259" key="10">
    <source>
        <dbReference type="Pfam" id="PF04316"/>
    </source>
</evidence>
<dbReference type="OrthoDB" id="7063735at2"/>
<keyword evidence="3" id="KW-0678">Repressor</keyword>
<evidence type="ECO:0000256" key="6">
    <source>
        <dbReference type="ARBA" id="ARBA00023163"/>
    </source>
</evidence>
<name>A0A919DDN5_9GAMM</name>
<feature type="compositionally biased region" description="Low complexity" evidence="9">
    <location>
        <begin position="27"/>
        <end position="39"/>
    </location>
</feature>
<evidence type="ECO:0000256" key="2">
    <source>
        <dbReference type="ARBA" id="ARBA00017823"/>
    </source>
</evidence>
<evidence type="ECO:0000256" key="4">
    <source>
        <dbReference type="ARBA" id="ARBA00022795"/>
    </source>
</evidence>
<keyword evidence="4" id="KW-1005">Bacterial flagellum biogenesis</keyword>
<protein>
    <recommendedName>
        <fullName evidence="2">Negative regulator of flagellin synthesis</fullName>
    </recommendedName>
    <alternativeName>
        <fullName evidence="8">Anti-sigma-28 factor</fullName>
    </alternativeName>
</protein>
<dbReference type="InterPro" id="IPR007412">
    <property type="entry name" value="FlgM"/>
</dbReference>
<dbReference type="SUPFAM" id="SSF101498">
    <property type="entry name" value="Anti-sigma factor FlgM"/>
    <property type="match status" value="1"/>
</dbReference>
<keyword evidence="5" id="KW-0805">Transcription regulation</keyword>
<evidence type="ECO:0000313" key="11">
    <source>
        <dbReference type="EMBL" id="GHE37239.1"/>
    </source>
</evidence>
<dbReference type="NCBIfam" id="TIGR03824">
    <property type="entry name" value="FlgM_jcvi"/>
    <property type="match status" value="1"/>
</dbReference>
<reference evidence="11" key="1">
    <citation type="journal article" date="2014" name="Int. J. Syst. Evol. Microbiol.">
        <title>Complete genome sequence of Corynebacterium casei LMG S-19264T (=DSM 44701T), isolated from a smear-ripened cheese.</title>
        <authorList>
            <consortium name="US DOE Joint Genome Institute (JGI-PGF)"/>
            <person name="Walter F."/>
            <person name="Albersmeier A."/>
            <person name="Kalinowski J."/>
            <person name="Ruckert C."/>
        </authorList>
    </citation>
    <scope>NUCLEOTIDE SEQUENCE</scope>
    <source>
        <strain evidence="11">KCTC 32020</strain>
    </source>
</reference>
<evidence type="ECO:0000313" key="12">
    <source>
        <dbReference type="Proteomes" id="UP000636453"/>
    </source>
</evidence>
<dbReference type="AlphaFoldDB" id="A0A919DDN5"/>
<dbReference type="InterPro" id="IPR031316">
    <property type="entry name" value="FlgM_C"/>
</dbReference>
<keyword evidence="12" id="KW-1185">Reference proteome</keyword>
<gene>
    <name evidence="11" type="ORF">GCM10007167_19230</name>
</gene>
<proteinExistence type="inferred from homology"/>
<evidence type="ECO:0000256" key="5">
    <source>
        <dbReference type="ARBA" id="ARBA00023015"/>
    </source>
</evidence>
<evidence type="ECO:0000256" key="9">
    <source>
        <dbReference type="SAM" id="MobiDB-lite"/>
    </source>
</evidence>
<dbReference type="InterPro" id="IPR035890">
    <property type="entry name" value="Anti-sigma-28_factor_FlgM_sf"/>
</dbReference>
<evidence type="ECO:0000256" key="8">
    <source>
        <dbReference type="ARBA" id="ARBA00030117"/>
    </source>
</evidence>
<dbReference type="Pfam" id="PF04316">
    <property type="entry name" value="FlgM"/>
    <property type="match status" value="1"/>
</dbReference>
<feature type="region of interest" description="Disordered" evidence="9">
    <location>
        <begin position="1"/>
        <end position="39"/>
    </location>
</feature>
<dbReference type="GO" id="GO:0045892">
    <property type="term" value="P:negative regulation of DNA-templated transcription"/>
    <property type="evidence" value="ECO:0007669"/>
    <property type="project" value="InterPro"/>
</dbReference>
<evidence type="ECO:0000256" key="3">
    <source>
        <dbReference type="ARBA" id="ARBA00022491"/>
    </source>
</evidence>